<reference evidence="1" key="1">
    <citation type="submission" date="2014-11" db="EMBL/GenBank/DDBJ databases">
        <authorList>
            <person name="Amaro Gonzalez C."/>
        </authorList>
    </citation>
    <scope>NUCLEOTIDE SEQUENCE</scope>
</reference>
<name>A0A0E9X9F5_ANGAN</name>
<sequence>MLPQVHKLTVFHQCGCTVCTRHNLGGGYPTPTLCPSIQTAGQFQLNNQTLKILISDMFWRTHVKTRTMQLIFNNKSTVHYIKTQFHNSQFILPFKNSNGFFFCVPTSQH</sequence>
<evidence type="ECO:0000313" key="1">
    <source>
        <dbReference type="EMBL" id="JAH99096.1"/>
    </source>
</evidence>
<organism evidence="1">
    <name type="scientific">Anguilla anguilla</name>
    <name type="common">European freshwater eel</name>
    <name type="synonym">Muraena anguilla</name>
    <dbReference type="NCBI Taxonomy" id="7936"/>
    <lineage>
        <taxon>Eukaryota</taxon>
        <taxon>Metazoa</taxon>
        <taxon>Chordata</taxon>
        <taxon>Craniata</taxon>
        <taxon>Vertebrata</taxon>
        <taxon>Euteleostomi</taxon>
        <taxon>Actinopterygii</taxon>
        <taxon>Neopterygii</taxon>
        <taxon>Teleostei</taxon>
        <taxon>Anguilliformes</taxon>
        <taxon>Anguillidae</taxon>
        <taxon>Anguilla</taxon>
    </lineage>
</organism>
<proteinExistence type="predicted"/>
<accession>A0A0E9X9F5</accession>
<dbReference type="EMBL" id="GBXM01009481">
    <property type="protein sequence ID" value="JAH99096.1"/>
    <property type="molecule type" value="Transcribed_RNA"/>
</dbReference>
<dbReference type="AlphaFoldDB" id="A0A0E9X9F5"/>
<reference evidence="1" key="2">
    <citation type="journal article" date="2015" name="Fish Shellfish Immunol.">
        <title>Early steps in the European eel (Anguilla anguilla)-Vibrio vulnificus interaction in the gills: Role of the RtxA13 toxin.</title>
        <authorList>
            <person name="Callol A."/>
            <person name="Pajuelo D."/>
            <person name="Ebbesson L."/>
            <person name="Teles M."/>
            <person name="MacKenzie S."/>
            <person name="Amaro C."/>
        </authorList>
    </citation>
    <scope>NUCLEOTIDE SEQUENCE</scope>
</reference>
<protein>
    <submittedName>
        <fullName evidence="1">Uncharacterized protein</fullName>
    </submittedName>
</protein>